<evidence type="ECO:0000313" key="4">
    <source>
        <dbReference type="Proteomes" id="UP000321201"/>
    </source>
</evidence>
<feature type="domain" description="Uncharacterised" evidence="2">
    <location>
        <begin position="20"/>
        <end position="180"/>
    </location>
</feature>
<keyword evidence="4" id="KW-1185">Reference proteome</keyword>
<evidence type="ECO:0000259" key="2">
    <source>
        <dbReference type="Pfam" id="PF07514"/>
    </source>
</evidence>
<sequence>MDFNDSGIDPEALSKAVLDRDDLGRRIEAMAAVDKATYMRFFHEPIRAAAAMNLALPASREHHSEPGGALRLAVESGWASMRLAEQAAFAATEPAERRRKLEPQYRIAAFLAGLCSRLALPSLALEVSVAGARWFCAMGPLLGWMEAVRARQYEITWRATPLPHERALSGFCAAFVLPKPLDLDQRVSIDLFAAIDPAPGQDGALARVVREAVARVEDADKKRLAMQYRAPEKAPEESFVDAFEHGFQQPAPRTEVTAAGSATRDPPAQKAHPDHAAADEERREDPACADLLRTLARQAERPEVRNKLSWERDGLSVPLSLLGDLGLSSEGALLLLRRAGILVKKDGRRFVISEKAGARILPQARGNV</sequence>
<feature type="region of interest" description="Disordered" evidence="1">
    <location>
        <begin position="250"/>
        <end position="285"/>
    </location>
</feature>
<reference evidence="3 4" key="1">
    <citation type="submission" date="2019-08" db="EMBL/GenBank/DDBJ databases">
        <title>Pelomicrobium methylotrophicum gen. nov., sp. nov. a moderately thermophilic, facultatively anaerobic, lithoautotrophic and methylotrophic bacterium isolated from a terrestrial mud volcano.</title>
        <authorList>
            <person name="Slobodkina G.B."/>
            <person name="Merkel A.Y."/>
            <person name="Slobodkin A.I."/>
        </authorList>
    </citation>
    <scope>NUCLEOTIDE SEQUENCE [LARGE SCALE GENOMIC DNA]</scope>
    <source>
        <strain evidence="3 4">SM250</strain>
    </source>
</reference>
<proteinExistence type="predicted"/>
<dbReference type="InterPro" id="IPR011119">
    <property type="entry name" value="Unchr_helicase_relaxase_TraI"/>
</dbReference>
<dbReference type="AlphaFoldDB" id="A0A5C7EWJ8"/>
<gene>
    <name evidence="3" type="ORF">FR698_09710</name>
</gene>
<evidence type="ECO:0000313" key="3">
    <source>
        <dbReference type="EMBL" id="TXF11606.1"/>
    </source>
</evidence>
<dbReference type="InParanoid" id="A0A5C7EWJ8"/>
<dbReference type="OrthoDB" id="8951455at2"/>
<feature type="compositionally biased region" description="Basic and acidic residues" evidence="1">
    <location>
        <begin position="271"/>
        <end position="285"/>
    </location>
</feature>
<dbReference type="Gene3D" id="1.10.3210.40">
    <property type="match status" value="1"/>
</dbReference>
<accession>A0A5C7EWJ8</accession>
<evidence type="ECO:0000256" key="1">
    <source>
        <dbReference type="SAM" id="MobiDB-lite"/>
    </source>
</evidence>
<dbReference type="Pfam" id="PF07514">
    <property type="entry name" value="TraI_2"/>
    <property type="match status" value="1"/>
</dbReference>
<comment type="caution">
    <text evidence="3">The sequence shown here is derived from an EMBL/GenBank/DDBJ whole genome shotgun (WGS) entry which is preliminary data.</text>
</comment>
<name>A0A5C7EWJ8_9PROT</name>
<dbReference type="Proteomes" id="UP000321201">
    <property type="component" value="Unassembled WGS sequence"/>
</dbReference>
<dbReference type="EMBL" id="VPFL01000012">
    <property type="protein sequence ID" value="TXF11606.1"/>
    <property type="molecule type" value="Genomic_DNA"/>
</dbReference>
<protein>
    <recommendedName>
        <fullName evidence="2">Uncharacterized domain-containing protein</fullName>
    </recommendedName>
</protein>
<dbReference type="RefSeq" id="WP_147800005.1">
    <property type="nucleotide sequence ID" value="NZ_VPFL01000012.1"/>
</dbReference>
<organism evidence="3 4">
    <name type="scientific">Pelomicrobium methylotrophicum</name>
    <dbReference type="NCBI Taxonomy" id="2602750"/>
    <lineage>
        <taxon>Bacteria</taxon>
        <taxon>Pseudomonadati</taxon>
        <taxon>Pseudomonadota</taxon>
        <taxon>Hydrogenophilia</taxon>
        <taxon>Hydrogenophilia incertae sedis</taxon>
        <taxon>Pelomicrobium</taxon>
    </lineage>
</organism>